<reference evidence="3 4" key="1">
    <citation type="submission" date="2023-12" db="EMBL/GenBank/DDBJ databases">
        <title>A high-quality genome assembly for Dillenia turbinata (Dilleniales).</title>
        <authorList>
            <person name="Chanderbali A."/>
        </authorList>
    </citation>
    <scope>NUCLEOTIDE SEQUENCE [LARGE SCALE GENOMIC DNA]</scope>
    <source>
        <strain evidence="3">LSX21</strain>
        <tissue evidence="3">Leaf</tissue>
    </source>
</reference>
<proteinExistence type="predicted"/>
<dbReference type="InterPro" id="IPR013083">
    <property type="entry name" value="Znf_RING/FYVE/PHD"/>
</dbReference>
<keyword evidence="4" id="KW-1185">Reference proteome</keyword>
<feature type="transmembrane region" description="Helical" evidence="1">
    <location>
        <begin position="6"/>
        <end position="26"/>
    </location>
</feature>
<sequence length="129" mass="14659">MGVRDSYFEILILILYFCIWVPLLLIKEAFLSTVGFSSNASCNHSIESARKNETNKLMLLQVLKFQDSKLSSSNDGDSENCSICMVEFRMEDEVSQLPKCDHAFHHHLMYFIITVAFSLVEGNPFGPQS</sequence>
<keyword evidence="1" id="KW-1133">Transmembrane helix</keyword>
<dbReference type="Gene3D" id="3.30.40.10">
    <property type="entry name" value="Zinc/RING finger domain, C3HC4 (zinc finger)"/>
    <property type="match status" value="1"/>
</dbReference>
<dbReference type="Pfam" id="PF17123">
    <property type="entry name" value="zf-RING_11"/>
    <property type="match status" value="1"/>
</dbReference>
<evidence type="ECO:0000313" key="3">
    <source>
        <dbReference type="EMBL" id="KAK6919649.1"/>
    </source>
</evidence>
<keyword evidence="1" id="KW-0472">Membrane</keyword>
<keyword evidence="1" id="KW-0812">Transmembrane</keyword>
<accession>A0AAN8YYA8</accession>
<name>A0AAN8YYA8_9MAGN</name>
<organism evidence="3 4">
    <name type="scientific">Dillenia turbinata</name>
    <dbReference type="NCBI Taxonomy" id="194707"/>
    <lineage>
        <taxon>Eukaryota</taxon>
        <taxon>Viridiplantae</taxon>
        <taxon>Streptophyta</taxon>
        <taxon>Embryophyta</taxon>
        <taxon>Tracheophyta</taxon>
        <taxon>Spermatophyta</taxon>
        <taxon>Magnoliopsida</taxon>
        <taxon>eudicotyledons</taxon>
        <taxon>Gunneridae</taxon>
        <taxon>Pentapetalae</taxon>
        <taxon>Dilleniales</taxon>
        <taxon>Dilleniaceae</taxon>
        <taxon>Dillenia</taxon>
    </lineage>
</organism>
<dbReference type="Proteomes" id="UP001370490">
    <property type="component" value="Unassembled WGS sequence"/>
</dbReference>
<dbReference type="EMBL" id="JBAMMX010000021">
    <property type="protein sequence ID" value="KAK6919649.1"/>
    <property type="molecule type" value="Genomic_DNA"/>
</dbReference>
<feature type="domain" description="RING-type" evidence="2">
    <location>
        <begin position="80"/>
        <end position="107"/>
    </location>
</feature>
<evidence type="ECO:0000313" key="4">
    <source>
        <dbReference type="Proteomes" id="UP001370490"/>
    </source>
</evidence>
<dbReference type="SUPFAM" id="SSF57850">
    <property type="entry name" value="RING/U-box"/>
    <property type="match status" value="1"/>
</dbReference>
<dbReference type="InterPro" id="IPR001841">
    <property type="entry name" value="Znf_RING"/>
</dbReference>
<evidence type="ECO:0000256" key="1">
    <source>
        <dbReference type="SAM" id="Phobius"/>
    </source>
</evidence>
<comment type="caution">
    <text evidence="3">The sequence shown here is derived from an EMBL/GenBank/DDBJ whole genome shotgun (WGS) entry which is preliminary data.</text>
</comment>
<protein>
    <submittedName>
        <fullName evidence="3">Zinc finger, RING-type</fullName>
    </submittedName>
</protein>
<gene>
    <name evidence="3" type="ORF">RJ641_015553</name>
</gene>
<dbReference type="AlphaFoldDB" id="A0AAN8YYA8"/>
<evidence type="ECO:0000259" key="2">
    <source>
        <dbReference type="Pfam" id="PF17123"/>
    </source>
</evidence>